<reference evidence="1 2" key="2">
    <citation type="submission" date="2019-02" db="EMBL/GenBank/DDBJ databases">
        <title>'Lichenibacterium ramalinii' gen. nov. sp. nov., 'Lichenibacterium minor' gen. nov. sp. nov.</title>
        <authorList>
            <person name="Pankratov T."/>
        </authorList>
    </citation>
    <scope>NUCLEOTIDE SEQUENCE [LARGE SCALE GENOMIC DNA]</scope>
    <source>
        <strain evidence="1 2">RmlP001</strain>
    </source>
</reference>
<evidence type="ECO:0000313" key="1">
    <source>
        <dbReference type="EMBL" id="RYB05048.1"/>
    </source>
</evidence>
<organism evidence="1 2">
    <name type="scientific">Lichenibacterium ramalinae</name>
    <dbReference type="NCBI Taxonomy" id="2316527"/>
    <lineage>
        <taxon>Bacteria</taxon>
        <taxon>Pseudomonadati</taxon>
        <taxon>Pseudomonadota</taxon>
        <taxon>Alphaproteobacteria</taxon>
        <taxon>Hyphomicrobiales</taxon>
        <taxon>Lichenihabitantaceae</taxon>
        <taxon>Lichenibacterium</taxon>
    </lineage>
</organism>
<dbReference type="AlphaFoldDB" id="A0A4Q2RCY4"/>
<dbReference type="Proteomes" id="UP000289411">
    <property type="component" value="Unassembled WGS sequence"/>
</dbReference>
<protein>
    <submittedName>
        <fullName evidence="1">Uncharacterized protein</fullName>
    </submittedName>
</protein>
<evidence type="ECO:0000313" key="2">
    <source>
        <dbReference type="Proteomes" id="UP000289411"/>
    </source>
</evidence>
<keyword evidence="2" id="KW-1185">Reference proteome</keyword>
<dbReference type="EMBL" id="QYBC01000008">
    <property type="protein sequence ID" value="RYB05048.1"/>
    <property type="molecule type" value="Genomic_DNA"/>
</dbReference>
<accession>A0A4Q2RCY4</accession>
<comment type="caution">
    <text evidence="1">The sequence shown here is derived from an EMBL/GenBank/DDBJ whole genome shotgun (WGS) entry which is preliminary data.</text>
</comment>
<reference evidence="1 2" key="1">
    <citation type="submission" date="2018-09" db="EMBL/GenBank/DDBJ databases">
        <authorList>
            <person name="Grouzdev D.S."/>
            <person name="Krutkina M.S."/>
        </authorList>
    </citation>
    <scope>NUCLEOTIDE SEQUENCE [LARGE SCALE GENOMIC DNA]</scope>
    <source>
        <strain evidence="1 2">RmlP001</strain>
    </source>
</reference>
<proteinExistence type="predicted"/>
<gene>
    <name evidence="1" type="ORF">D3272_11355</name>
</gene>
<sequence length="239" mass="26021">MIAPAPIALAPRDTWPAYLRDPPWRDPARLAPVRHIVSVSPLATSLSFDAEAEKGAHGLSWPEARALVLPFLSSLAGVIAMTEAALAPTSERPRVGPAPETLVPLEAGDAAVLSWFVTRLDQLDATKARPWSATPYEAIFEGLGRQPAELALRLWRRGGPLLALVRWREGPARAMVRRFGRQVLPELVGLVAENPLVGFERFADLGAGEFAPVTAQVLARHRVAREAALAWLRRHRAVA</sequence>
<name>A0A4Q2RCY4_9HYPH</name>